<reference evidence="5" key="1">
    <citation type="submission" date="2016-06" db="EMBL/GenBank/DDBJ databases">
        <title>First high quality genome sequence of Plasmodium coatneyi using continuous long reads from single molecule, real-time sequencing.</title>
        <authorList>
            <person name="Chien J.-T."/>
            <person name="Pakala S.B."/>
            <person name="Geraldo J.A."/>
            <person name="Lapp S.A."/>
            <person name="Barnwell J.W."/>
            <person name="Kissinger J.C."/>
            <person name="Galinski M.R."/>
            <person name="Humphrey J.C."/>
        </authorList>
    </citation>
    <scope>NUCLEOTIDE SEQUENCE [LARGE SCALE GENOMIC DNA]</scope>
    <source>
        <strain evidence="5">Hackeri</strain>
    </source>
</reference>
<keyword evidence="1" id="KW-0175">Coiled coil</keyword>
<gene>
    <name evidence="4" type="ORF">PCOAH_00034680</name>
</gene>
<keyword evidence="5" id="KW-1185">Reference proteome</keyword>
<feature type="coiled-coil region" evidence="1">
    <location>
        <begin position="139"/>
        <end position="175"/>
    </location>
</feature>
<feature type="region of interest" description="Disordered" evidence="2">
    <location>
        <begin position="1"/>
        <end position="100"/>
    </location>
</feature>
<evidence type="ECO:0000256" key="1">
    <source>
        <dbReference type="SAM" id="Coils"/>
    </source>
</evidence>
<dbReference type="RefSeq" id="XP_019916010.1">
    <property type="nucleotide sequence ID" value="XM_020060261.1"/>
</dbReference>
<dbReference type="Proteomes" id="UP000092716">
    <property type="component" value="Chromosome 11"/>
</dbReference>
<proteinExistence type="predicted"/>
<protein>
    <recommendedName>
        <fullName evidence="3">PUM-HD domain-containing protein</fullName>
    </recommendedName>
</protein>
<dbReference type="KEGG" id="pcot:PCOAH_00034680"/>
<accession>A0A1B1E2V2</accession>
<dbReference type="PANTHER" id="PTHR13389:SF0">
    <property type="entry name" value="PUMILIO HOMOLOG 3"/>
    <property type="match status" value="1"/>
</dbReference>
<feature type="domain" description="PUM-HD" evidence="3">
    <location>
        <begin position="145"/>
        <end position="511"/>
    </location>
</feature>
<evidence type="ECO:0000256" key="2">
    <source>
        <dbReference type="SAM" id="MobiDB-lite"/>
    </source>
</evidence>
<dbReference type="PANTHER" id="PTHR13389">
    <property type="entry name" value="PUMILIO HOMOLOG 3"/>
    <property type="match status" value="1"/>
</dbReference>
<dbReference type="GO" id="GO:0005730">
    <property type="term" value="C:nucleolus"/>
    <property type="evidence" value="ECO:0007669"/>
    <property type="project" value="TreeGrafter"/>
</dbReference>
<evidence type="ECO:0000313" key="5">
    <source>
        <dbReference type="Proteomes" id="UP000092716"/>
    </source>
</evidence>
<evidence type="ECO:0000313" key="4">
    <source>
        <dbReference type="EMBL" id="ANQ09315.1"/>
    </source>
</evidence>
<evidence type="ECO:0000259" key="3">
    <source>
        <dbReference type="PROSITE" id="PS50303"/>
    </source>
</evidence>
<dbReference type="PROSITE" id="PS50303">
    <property type="entry name" value="PUM_HD"/>
    <property type="match status" value="1"/>
</dbReference>
<dbReference type="GO" id="GO:0003729">
    <property type="term" value="F:mRNA binding"/>
    <property type="evidence" value="ECO:0007669"/>
    <property type="project" value="TreeGrafter"/>
</dbReference>
<dbReference type="SUPFAM" id="SSF48371">
    <property type="entry name" value="ARM repeat"/>
    <property type="match status" value="1"/>
</dbReference>
<dbReference type="OrthoDB" id="497380at2759"/>
<feature type="compositionally biased region" description="Basic residues" evidence="2">
    <location>
        <begin position="1"/>
        <end position="12"/>
    </location>
</feature>
<dbReference type="AlphaFoldDB" id="A0A1B1E2V2"/>
<dbReference type="InterPro" id="IPR016024">
    <property type="entry name" value="ARM-type_fold"/>
</dbReference>
<dbReference type="GO" id="GO:0006417">
    <property type="term" value="P:regulation of translation"/>
    <property type="evidence" value="ECO:0007669"/>
    <property type="project" value="TreeGrafter"/>
</dbReference>
<dbReference type="EMBL" id="CP016249">
    <property type="protein sequence ID" value="ANQ09315.1"/>
    <property type="molecule type" value="Genomic_DNA"/>
</dbReference>
<dbReference type="InterPro" id="IPR040059">
    <property type="entry name" value="PUM3"/>
</dbReference>
<name>A0A1B1E2V2_9APIC</name>
<dbReference type="VEuPathDB" id="PlasmoDB:PCOAH_00034680"/>
<dbReference type="GeneID" id="30910199"/>
<dbReference type="Gene3D" id="1.25.10.10">
    <property type="entry name" value="Leucine-rich Repeat Variant"/>
    <property type="match status" value="1"/>
</dbReference>
<organism evidence="4 5">
    <name type="scientific">Plasmodium coatneyi</name>
    <dbReference type="NCBI Taxonomy" id="208452"/>
    <lineage>
        <taxon>Eukaryota</taxon>
        <taxon>Sar</taxon>
        <taxon>Alveolata</taxon>
        <taxon>Apicomplexa</taxon>
        <taxon>Aconoidasida</taxon>
        <taxon>Haemosporida</taxon>
        <taxon>Plasmodiidae</taxon>
        <taxon>Plasmodium</taxon>
    </lineage>
</organism>
<sequence>MKKSFAKHKNKLKKENNAGYSNGGGLLLKDKKGKAPRGGGPMGKRSKGVSDHPKGKKHHPRGNSADKGKKTKRQPSKESAEKGIPKLKNHKRRDDEKRKELLNEKCKKIMNDENLSKSKKKKLIKENKKKVIVENYDYYKKLRIKLNDLLQTKDKEEKKRQINLLCAELKKVQLAKFARTNLGYHIISSLVINGSEEVQKKLWTNLYEHMSDISTFNFVSIVFQCFYKHAKGEQIRKDIHQWLLKNPKTFFTKFASRLWNTVFQKVKTDMRTKITNYLIIPNGKSQNEKLANGMKNITLDILKKDTKEMFETFNEENKMLMCKYLIEVVEMLVEKELLYNIVSHNILLTASKILNEEELANIMETIHQGCEYLLSTNLGNQALIYLLGYATNKHKKNLIKVLKNDICDLCKNSVNFLLIIRLLKITDDTKLLNDFVVKKIANNFEDIFNDYYGFYVVMEFFYDLNQSNQDKFLYVQWKELVYSKAPKSVKDADKRKSEIIQPVMDQLQTIFQDINKLAHYIKDKKYLIIICEFLSHSTNEQVVKSVLKNIVNLVEQIILACKNEEEEVSSTYNCKNVNDLILKIFTKCGNGTTTLPGVPLDEDIPFYQCLSNVLLPDLEIVIKSELIKTVNNLFRFLKDNDAAEYERALTIARQADNEQIYQDLKDTLPTLTHFDTYLEFVKGTMESHHEDSD</sequence>
<dbReference type="InterPro" id="IPR033133">
    <property type="entry name" value="PUM-HD"/>
</dbReference>
<dbReference type="InterPro" id="IPR011989">
    <property type="entry name" value="ARM-like"/>
</dbReference>
<feature type="compositionally biased region" description="Basic and acidic residues" evidence="2">
    <location>
        <begin position="75"/>
        <end position="84"/>
    </location>
</feature>